<dbReference type="InterPro" id="IPR008972">
    <property type="entry name" value="Cupredoxin"/>
</dbReference>
<organism evidence="2 3">
    <name type="scientific">Aegilops tauschii subsp. strangulata</name>
    <name type="common">Goatgrass</name>
    <dbReference type="NCBI Taxonomy" id="200361"/>
    <lineage>
        <taxon>Eukaryota</taxon>
        <taxon>Viridiplantae</taxon>
        <taxon>Streptophyta</taxon>
        <taxon>Embryophyta</taxon>
        <taxon>Tracheophyta</taxon>
        <taxon>Spermatophyta</taxon>
        <taxon>Magnoliopsida</taxon>
        <taxon>Liliopsida</taxon>
        <taxon>Poales</taxon>
        <taxon>Poaceae</taxon>
        <taxon>BOP clade</taxon>
        <taxon>Pooideae</taxon>
        <taxon>Triticodae</taxon>
        <taxon>Triticeae</taxon>
        <taxon>Triticinae</taxon>
        <taxon>Aegilops</taxon>
    </lineage>
</organism>
<dbReference type="GO" id="GO:0009055">
    <property type="term" value="F:electron transfer activity"/>
    <property type="evidence" value="ECO:0007669"/>
    <property type="project" value="InterPro"/>
</dbReference>
<evidence type="ECO:0000259" key="1">
    <source>
        <dbReference type="PROSITE" id="PS51485"/>
    </source>
</evidence>
<protein>
    <recommendedName>
        <fullName evidence="1">Phytocyanin domain-containing protein</fullName>
    </recommendedName>
</protein>
<reference evidence="2" key="4">
    <citation type="submission" date="2019-03" db="UniProtKB">
        <authorList>
            <consortium name="EnsemblPlants"/>
        </authorList>
    </citation>
    <scope>IDENTIFICATION</scope>
</reference>
<dbReference type="Pfam" id="PF02298">
    <property type="entry name" value="Cu_bind_like"/>
    <property type="match status" value="1"/>
</dbReference>
<reference evidence="3" key="2">
    <citation type="journal article" date="2017" name="Nat. Plants">
        <title>The Aegilops tauschii genome reveals multiple impacts of transposons.</title>
        <authorList>
            <person name="Zhao G."/>
            <person name="Zou C."/>
            <person name="Li K."/>
            <person name="Wang K."/>
            <person name="Li T."/>
            <person name="Gao L."/>
            <person name="Zhang X."/>
            <person name="Wang H."/>
            <person name="Yang Z."/>
            <person name="Liu X."/>
            <person name="Jiang W."/>
            <person name="Mao L."/>
            <person name="Kong X."/>
            <person name="Jiao Y."/>
            <person name="Jia J."/>
        </authorList>
    </citation>
    <scope>NUCLEOTIDE SEQUENCE [LARGE SCALE GENOMIC DNA]</scope>
    <source>
        <strain evidence="3">cv. AL8/78</strain>
    </source>
</reference>
<name>A0A453H6J5_AEGTS</name>
<dbReference type="AlphaFoldDB" id="A0A453H6J5"/>
<evidence type="ECO:0000313" key="2">
    <source>
        <dbReference type="EnsemblPlants" id="AET4Gv20083500.2"/>
    </source>
</evidence>
<dbReference type="InterPro" id="IPR003245">
    <property type="entry name" value="Phytocyanin_dom"/>
</dbReference>
<dbReference type="Gramene" id="AET4Gv20083500.2">
    <property type="protein sequence ID" value="AET4Gv20083500.2"/>
    <property type="gene ID" value="AET4Gv20083500"/>
</dbReference>
<reference evidence="2" key="3">
    <citation type="journal article" date="2017" name="Nature">
        <title>Genome sequence of the progenitor of the wheat D genome Aegilops tauschii.</title>
        <authorList>
            <person name="Luo M.C."/>
            <person name="Gu Y.Q."/>
            <person name="Puiu D."/>
            <person name="Wang H."/>
            <person name="Twardziok S.O."/>
            <person name="Deal K.R."/>
            <person name="Huo N."/>
            <person name="Zhu T."/>
            <person name="Wang L."/>
            <person name="Wang Y."/>
            <person name="McGuire P.E."/>
            <person name="Liu S."/>
            <person name="Long H."/>
            <person name="Ramasamy R.K."/>
            <person name="Rodriguez J.C."/>
            <person name="Van S.L."/>
            <person name="Yuan L."/>
            <person name="Wang Z."/>
            <person name="Xia Z."/>
            <person name="Xiao L."/>
            <person name="Anderson O.D."/>
            <person name="Ouyang S."/>
            <person name="Liang Y."/>
            <person name="Zimin A.V."/>
            <person name="Pertea G."/>
            <person name="Qi P."/>
            <person name="Bennetzen J.L."/>
            <person name="Dai X."/>
            <person name="Dawson M.W."/>
            <person name="Muller H.G."/>
            <person name="Kugler K."/>
            <person name="Rivarola-Duarte L."/>
            <person name="Spannagl M."/>
            <person name="Mayer K.F.X."/>
            <person name="Lu F.H."/>
            <person name="Bevan M.W."/>
            <person name="Leroy P."/>
            <person name="Li P."/>
            <person name="You F.M."/>
            <person name="Sun Q."/>
            <person name="Liu Z."/>
            <person name="Lyons E."/>
            <person name="Wicker T."/>
            <person name="Salzberg S.L."/>
            <person name="Devos K.M."/>
            <person name="Dvorak J."/>
        </authorList>
    </citation>
    <scope>NUCLEOTIDE SEQUENCE [LARGE SCALE GENOMIC DNA]</scope>
    <source>
        <strain evidence="2">cv. AL8/78</strain>
    </source>
</reference>
<accession>A0A453H6J5</accession>
<dbReference type="PROSITE" id="PS51485">
    <property type="entry name" value="PHYTOCYANIN"/>
    <property type="match status" value="1"/>
</dbReference>
<reference evidence="2" key="5">
    <citation type="journal article" date="2021" name="G3 (Bethesda)">
        <title>Aegilops tauschii genome assembly Aet v5.0 features greater sequence contiguity and improved annotation.</title>
        <authorList>
            <person name="Wang L."/>
            <person name="Zhu T."/>
            <person name="Rodriguez J.C."/>
            <person name="Deal K.R."/>
            <person name="Dubcovsky J."/>
            <person name="McGuire P.E."/>
            <person name="Lux T."/>
            <person name="Spannagl M."/>
            <person name="Mayer K.F.X."/>
            <person name="Baldrich P."/>
            <person name="Meyers B.C."/>
            <person name="Huo N."/>
            <person name="Gu Y.Q."/>
            <person name="Zhou H."/>
            <person name="Devos K.M."/>
            <person name="Bennetzen J.L."/>
            <person name="Unver T."/>
            <person name="Budak H."/>
            <person name="Gulick P.J."/>
            <person name="Galiba G."/>
            <person name="Kalapos B."/>
            <person name="Nelson D.R."/>
            <person name="Li P."/>
            <person name="You F.M."/>
            <person name="Luo M.C."/>
            <person name="Dvorak J."/>
        </authorList>
    </citation>
    <scope>NUCLEOTIDE SEQUENCE [LARGE SCALE GENOMIC DNA]</scope>
    <source>
        <strain evidence="2">cv. AL8/78</strain>
    </source>
</reference>
<dbReference type="EnsemblPlants" id="AET4Gv20083500.2">
    <property type="protein sequence ID" value="AET4Gv20083500.2"/>
    <property type="gene ID" value="AET4Gv20083500"/>
</dbReference>
<dbReference type="Gene3D" id="2.60.40.420">
    <property type="entry name" value="Cupredoxins - blue copper proteins"/>
    <property type="match status" value="1"/>
</dbReference>
<feature type="domain" description="Phytocyanin" evidence="1">
    <location>
        <begin position="1"/>
        <end position="88"/>
    </location>
</feature>
<proteinExistence type="predicted"/>
<reference evidence="3" key="1">
    <citation type="journal article" date="2014" name="Science">
        <title>Ancient hybridizations among the ancestral genomes of bread wheat.</title>
        <authorList>
            <consortium name="International Wheat Genome Sequencing Consortium,"/>
            <person name="Marcussen T."/>
            <person name="Sandve S.R."/>
            <person name="Heier L."/>
            <person name="Spannagl M."/>
            <person name="Pfeifer M."/>
            <person name="Jakobsen K.S."/>
            <person name="Wulff B.B."/>
            <person name="Steuernagel B."/>
            <person name="Mayer K.F."/>
            <person name="Olsen O.A."/>
        </authorList>
    </citation>
    <scope>NUCLEOTIDE SEQUENCE [LARGE SCALE GENOMIC DNA]</scope>
    <source>
        <strain evidence="3">cv. AL8/78</strain>
    </source>
</reference>
<dbReference type="SUPFAM" id="SSF49503">
    <property type="entry name" value="Cupredoxins"/>
    <property type="match status" value="1"/>
</dbReference>
<dbReference type="Proteomes" id="UP000015105">
    <property type="component" value="Chromosome 4D"/>
</dbReference>
<sequence length="88" mass="9889">ILRSDLRQRFLTVLVFSGRGRAVFRYNPLIHNVVAVGEDGYNGCTTPSGSRTYESGNDAVRLVRGDNRFMCTRLYHCNFGMKMVVNAA</sequence>
<keyword evidence="3" id="KW-1185">Reference proteome</keyword>
<evidence type="ECO:0000313" key="3">
    <source>
        <dbReference type="Proteomes" id="UP000015105"/>
    </source>
</evidence>